<dbReference type="SUPFAM" id="SSF56954">
    <property type="entry name" value="Outer membrane efflux proteins (OEP)"/>
    <property type="match status" value="1"/>
</dbReference>
<dbReference type="InterPro" id="IPR003423">
    <property type="entry name" value="OMP_efflux"/>
</dbReference>
<accession>A0A162G4K6</accession>
<dbReference type="EMBL" id="LUKD01000006">
    <property type="protein sequence ID" value="KYG64320.1"/>
    <property type="molecule type" value="Genomic_DNA"/>
</dbReference>
<dbReference type="PANTHER" id="PTHR30026">
    <property type="entry name" value="OUTER MEMBRANE PROTEIN TOLC"/>
    <property type="match status" value="1"/>
</dbReference>
<evidence type="ECO:0000256" key="7">
    <source>
        <dbReference type="ARBA" id="ARBA00023237"/>
    </source>
</evidence>
<dbReference type="RefSeq" id="WP_063208366.1">
    <property type="nucleotide sequence ID" value="NZ_LUKD01000006.1"/>
</dbReference>
<comment type="similarity">
    <text evidence="2">Belongs to the outer membrane factor (OMF) (TC 1.B.17) family.</text>
</comment>
<dbReference type="Proteomes" id="UP000075799">
    <property type="component" value="Unassembled WGS sequence"/>
</dbReference>
<evidence type="ECO:0000256" key="2">
    <source>
        <dbReference type="ARBA" id="ARBA00007613"/>
    </source>
</evidence>
<proteinExistence type="inferred from homology"/>
<evidence type="ECO:0000256" key="9">
    <source>
        <dbReference type="SAM" id="SignalP"/>
    </source>
</evidence>
<feature type="signal peptide" evidence="9">
    <location>
        <begin position="1"/>
        <end position="21"/>
    </location>
</feature>
<dbReference type="InterPro" id="IPR051906">
    <property type="entry name" value="TolC-like"/>
</dbReference>
<organism evidence="10 11">
    <name type="scientific">Bdellovibrio bacteriovorus</name>
    <dbReference type="NCBI Taxonomy" id="959"/>
    <lineage>
        <taxon>Bacteria</taxon>
        <taxon>Pseudomonadati</taxon>
        <taxon>Bdellovibrionota</taxon>
        <taxon>Bdellovibrionia</taxon>
        <taxon>Bdellovibrionales</taxon>
        <taxon>Pseudobdellovibrionaceae</taxon>
        <taxon>Bdellovibrio</taxon>
    </lineage>
</organism>
<gene>
    <name evidence="10" type="ORF">AZI87_13885</name>
</gene>
<protein>
    <submittedName>
        <fullName evidence="10">Transporter</fullName>
    </submittedName>
</protein>
<keyword evidence="9" id="KW-0732">Signal</keyword>
<sequence length="424" mass="47810">MSKHALLSLIIPFLTISPAFSATLQEAYQSALQKNETVGLQNAKVTQAKERVSQLRGGLYPQISAKATYFMQPEAKDPLAQEIFPDRQTTVALSANQVLFRGLREFAGIRQQKDLLESQEEARNQALLQLYQDVANSYLNILTLEQDLKNLEVQIKLYDERVSELSGRVRRGESNSSEVLTAQSSQAGLKAESQIVSGNLKMARELFAFITGLPANETLTDPALTKNKSINSLDYYLKRIEERYDVKSARELYTAAEEEVKIAKGGHWPSLDVAGNYYLKRPEGFSEDLKWDVQFTLTLPIFEGGTTQAKVREAASRRIEADLTLTRLRRQADQEIRAYYENYQSRLNQVAALEKATSLSEKNYQVLQRDYRRGLSRNVDVQIALTDFRVASRALDQARFAAQSELVRLQIAAAEMIAPAVKED</sequence>
<dbReference type="GO" id="GO:1990281">
    <property type="term" value="C:efflux pump complex"/>
    <property type="evidence" value="ECO:0007669"/>
    <property type="project" value="TreeGrafter"/>
</dbReference>
<dbReference type="GO" id="GO:0009279">
    <property type="term" value="C:cell outer membrane"/>
    <property type="evidence" value="ECO:0007669"/>
    <property type="project" value="UniProtKB-SubCell"/>
</dbReference>
<evidence type="ECO:0000313" key="11">
    <source>
        <dbReference type="Proteomes" id="UP000075799"/>
    </source>
</evidence>
<keyword evidence="8" id="KW-0175">Coiled coil</keyword>
<dbReference type="AlphaFoldDB" id="A0A162G4K6"/>
<dbReference type="PANTHER" id="PTHR30026:SF20">
    <property type="entry name" value="OUTER MEMBRANE PROTEIN TOLC"/>
    <property type="match status" value="1"/>
</dbReference>
<comment type="caution">
    <text evidence="10">The sequence shown here is derived from an EMBL/GenBank/DDBJ whole genome shotgun (WGS) entry which is preliminary data.</text>
</comment>
<keyword evidence="3" id="KW-0813">Transport</keyword>
<comment type="subcellular location">
    <subcellularLocation>
        <location evidence="1">Cell outer membrane</location>
    </subcellularLocation>
</comment>
<name>A0A162G4K6_BDEBC</name>
<keyword evidence="6" id="KW-0472">Membrane</keyword>
<dbReference type="GO" id="GO:0015288">
    <property type="term" value="F:porin activity"/>
    <property type="evidence" value="ECO:0007669"/>
    <property type="project" value="TreeGrafter"/>
</dbReference>
<evidence type="ECO:0000256" key="1">
    <source>
        <dbReference type="ARBA" id="ARBA00004442"/>
    </source>
</evidence>
<dbReference type="GO" id="GO:0015562">
    <property type="term" value="F:efflux transmembrane transporter activity"/>
    <property type="evidence" value="ECO:0007669"/>
    <property type="project" value="InterPro"/>
</dbReference>
<feature type="coiled-coil region" evidence="8">
    <location>
        <begin position="109"/>
        <end position="168"/>
    </location>
</feature>
<dbReference type="OrthoDB" id="5288332at2"/>
<evidence type="ECO:0000256" key="4">
    <source>
        <dbReference type="ARBA" id="ARBA00022452"/>
    </source>
</evidence>
<evidence type="ECO:0000256" key="3">
    <source>
        <dbReference type="ARBA" id="ARBA00022448"/>
    </source>
</evidence>
<dbReference type="Gene3D" id="1.20.1600.10">
    <property type="entry name" value="Outer membrane efflux proteins (OEP)"/>
    <property type="match status" value="1"/>
</dbReference>
<evidence type="ECO:0000256" key="6">
    <source>
        <dbReference type="ARBA" id="ARBA00023136"/>
    </source>
</evidence>
<keyword evidence="5" id="KW-0812">Transmembrane</keyword>
<keyword evidence="7" id="KW-0998">Cell outer membrane</keyword>
<evidence type="ECO:0000313" key="10">
    <source>
        <dbReference type="EMBL" id="KYG64320.1"/>
    </source>
</evidence>
<dbReference type="Pfam" id="PF02321">
    <property type="entry name" value="OEP"/>
    <property type="match status" value="2"/>
</dbReference>
<evidence type="ECO:0000256" key="8">
    <source>
        <dbReference type="SAM" id="Coils"/>
    </source>
</evidence>
<evidence type="ECO:0000256" key="5">
    <source>
        <dbReference type="ARBA" id="ARBA00022692"/>
    </source>
</evidence>
<feature type="chain" id="PRO_5007834190" evidence="9">
    <location>
        <begin position="22"/>
        <end position="424"/>
    </location>
</feature>
<keyword evidence="4" id="KW-1134">Transmembrane beta strand</keyword>
<reference evidence="10 11" key="1">
    <citation type="submission" date="2016-03" db="EMBL/GenBank/DDBJ databases">
        <authorList>
            <person name="Ploux O."/>
        </authorList>
    </citation>
    <scope>NUCLEOTIDE SEQUENCE [LARGE SCALE GENOMIC DNA]</scope>
    <source>
        <strain evidence="10 11">EC13</strain>
    </source>
</reference>